<accession>A0AA38TB79</accession>
<name>A0AA38TB79_9ASTR</name>
<dbReference type="EMBL" id="JARYMX010000003">
    <property type="protein sequence ID" value="KAJ9557728.1"/>
    <property type="molecule type" value="Genomic_DNA"/>
</dbReference>
<proteinExistence type="predicted"/>
<gene>
    <name evidence="1" type="ORF">OSB04_012342</name>
</gene>
<protein>
    <submittedName>
        <fullName evidence="1">Uncharacterized protein</fullName>
    </submittedName>
</protein>
<dbReference type="AlphaFoldDB" id="A0AA38TB79"/>
<dbReference type="Proteomes" id="UP001172457">
    <property type="component" value="Chromosome 3"/>
</dbReference>
<comment type="caution">
    <text evidence="1">The sequence shown here is derived from an EMBL/GenBank/DDBJ whole genome shotgun (WGS) entry which is preliminary data.</text>
</comment>
<organism evidence="1 2">
    <name type="scientific">Centaurea solstitialis</name>
    <name type="common">yellow star-thistle</name>
    <dbReference type="NCBI Taxonomy" id="347529"/>
    <lineage>
        <taxon>Eukaryota</taxon>
        <taxon>Viridiplantae</taxon>
        <taxon>Streptophyta</taxon>
        <taxon>Embryophyta</taxon>
        <taxon>Tracheophyta</taxon>
        <taxon>Spermatophyta</taxon>
        <taxon>Magnoliopsida</taxon>
        <taxon>eudicotyledons</taxon>
        <taxon>Gunneridae</taxon>
        <taxon>Pentapetalae</taxon>
        <taxon>asterids</taxon>
        <taxon>campanulids</taxon>
        <taxon>Asterales</taxon>
        <taxon>Asteraceae</taxon>
        <taxon>Carduoideae</taxon>
        <taxon>Cardueae</taxon>
        <taxon>Centaureinae</taxon>
        <taxon>Centaurea</taxon>
    </lineage>
</organism>
<reference evidence="1" key="1">
    <citation type="submission" date="2023-03" db="EMBL/GenBank/DDBJ databases">
        <title>Chromosome-scale reference genome and RAD-based genetic map of yellow starthistle (Centaurea solstitialis) reveal putative structural variation and QTLs associated with invader traits.</title>
        <authorList>
            <person name="Reatini B."/>
            <person name="Cang F.A."/>
            <person name="Jiang Q."/>
            <person name="Mckibben M.T.W."/>
            <person name="Barker M.S."/>
            <person name="Rieseberg L.H."/>
            <person name="Dlugosch K.M."/>
        </authorList>
    </citation>
    <scope>NUCLEOTIDE SEQUENCE</scope>
    <source>
        <strain evidence="1">CAN-66</strain>
        <tissue evidence="1">Leaf</tissue>
    </source>
</reference>
<keyword evidence="2" id="KW-1185">Reference proteome</keyword>
<evidence type="ECO:0000313" key="2">
    <source>
        <dbReference type="Proteomes" id="UP001172457"/>
    </source>
</evidence>
<sequence>MSLPPSCAYKCYQRSQRSNMVYVDENIVTELSPSYQTKFITPLADYVSLKCLGFFSYFLGIKVIPNTHVFFLNQIKSIHDLLYHMHDLEHVSTLVTLNYLFTLATTSPFWNHTNYDRPWQVTGTYSSNDLMLPMLLINYHNTYTTLLTIVNLLLNGYYDANWARATNNYISTTNYLVYLHCNSTYLICMKQLSLACFSSKAWSISDITAKHKTIKKYLKKLDTGYLVSEPETAVSGPVPKYKESVIDTYFALQRARWA</sequence>
<evidence type="ECO:0000313" key="1">
    <source>
        <dbReference type="EMBL" id="KAJ9557728.1"/>
    </source>
</evidence>